<keyword evidence="1" id="KW-0433">Leucine-rich repeat</keyword>
<dbReference type="InParanoid" id="C3ZKM3"/>
<sequence length="166" mass="18994">MTGDFTRLELLTALIIQGSQVMTIQPGSFQTLTNLLELSLYGNKISRLEAETFRGLAKLKVLNLDNNRLHYNDGAAFVGLTRLRKLSLNKNCLSSIPRGTDQTHQPLELMMTYNPITSIIGVEELKHISRLILSRNGILCDCRLREMKRWMLMNKHLQWSITCEHP</sequence>
<proteinExistence type="predicted"/>
<dbReference type="AlphaFoldDB" id="C3ZKM3"/>
<dbReference type="SMART" id="SM00369">
    <property type="entry name" value="LRR_TYP"/>
    <property type="match status" value="4"/>
</dbReference>
<evidence type="ECO:0000313" key="3">
    <source>
        <dbReference type="EMBL" id="EEN46872.1"/>
    </source>
</evidence>
<dbReference type="Gene3D" id="3.80.10.10">
    <property type="entry name" value="Ribonuclease Inhibitor"/>
    <property type="match status" value="1"/>
</dbReference>
<dbReference type="STRING" id="7739.C3ZKM3"/>
<reference evidence="3" key="1">
    <citation type="journal article" date="2008" name="Nature">
        <title>The amphioxus genome and the evolution of the chordate karyotype.</title>
        <authorList>
            <consortium name="US DOE Joint Genome Institute (JGI-PGF)"/>
            <person name="Putnam N.H."/>
            <person name="Butts T."/>
            <person name="Ferrier D.E.K."/>
            <person name="Furlong R.F."/>
            <person name="Hellsten U."/>
            <person name="Kawashima T."/>
            <person name="Robinson-Rechavi M."/>
            <person name="Shoguchi E."/>
            <person name="Terry A."/>
            <person name="Yu J.-K."/>
            <person name="Benito-Gutierrez E.L."/>
            <person name="Dubchak I."/>
            <person name="Garcia-Fernandez J."/>
            <person name="Gibson-Brown J.J."/>
            <person name="Grigoriev I.V."/>
            <person name="Horton A.C."/>
            <person name="de Jong P.J."/>
            <person name="Jurka J."/>
            <person name="Kapitonov V.V."/>
            <person name="Kohara Y."/>
            <person name="Kuroki Y."/>
            <person name="Lindquist E."/>
            <person name="Lucas S."/>
            <person name="Osoegawa K."/>
            <person name="Pennacchio L.A."/>
            <person name="Salamov A.A."/>
            <person name="Satou Y."/>
            <person name="Sauka-Spengler T."/>
            <person name="Schmutz J."/>
            <person name="Shin-I T."/>
            <person name="Toyoda A."/>
            <person name="Bronner-Fraser M."/>
            <person name="Fujiyama A."/>
            <person name="Holland L.Z."/>
            <person name="Holland P.W.H."/>
            <person name="Satoh N."/>
            <person name="Rokhsar D.S."/>
        </authorList>
    </citation>
    <scope>NUCLEOTIDE SEQUENCE [LARGE SCALE GENOMIC DNA]</scope>
    <source>
        <strain evidence="3">S238N-H82</strain>
        <tissue evidence="3">Testes</tissue>
    </source>
</reference>
<name>C3ZKM3_BRAFL</name>
<evidence type="ECO:0008006" key="4">
    <source>
        <dbReference type="Google" id="ProtNLM"/>
    </source>
</evidence>
<keyword evidence="2" id="KW-0677">Repeat</keyword>
<gene>
    <name evidence="3" type="ORF">BRAFLDRAFT_253305</name>
</gene>
<evidence type="ECO:0000256" key="1">
    <source>
        <dbReference type="ARBA" id="ARBA00022614"/>
    </source>
</evidence>
<dbReference type="InterPro" id="IPR032675">
    <property type="entry name" value="LRR_dom_sf"/>
</dbReference>
<evidence type="ECO:0000256" key="2">
    <source>
        <dbReference type="ARBA" id="ARBA00022737"/>
    </source>
</evidence>
<organism>
    <name type="scientific">Branchiostoma floridae</name>
    <name type="common">Florida lancelet</name>
    <name type="synonym">Amphioxus</name>
    <dbReference type="NCBI Taxonomy" id="7739"/>
    <lineage>
        <taxon>Eukaryota</taxon>
        <taxon>Metazoa</taxon>
        <taxon>Chordata</taxon>
        <taxon>Cephalochordata</taxon>
        <taxon>Leptocardii</taxon>
        <taxon>Amphioxiformes</taxon>
        <taxon>Branchiostomatidae</taxon>
        <taxon>Branchiostoma</taxon>
    </lineage>
</organism>
<dbReference type="SUPFAM" id="SSF52058">
    <property type="entry name" value="L domain-like"/>
    <property type="match status" value="1"/>
</dbReference>
<feature type="non-terminal residue" evidence="3">
    <location>
        <position position="166"/>
    </location>
</feature>
<dbReference type="EMBL" id="GG666638">
    <property type="protein sequence ID" value="EEN46872.1"/>
    <property type="molecule type" value="Genomic_DNA"/>
</dbReference>
<accession>C3ZKM3</accession>
<dbReference type="InterPro" id="IPR003591">
    <property type="entry name" value="Leu-rich_rpt_typical-subtyp"/>
</dbReference>
<dbReference type="InterPro" id="IPR001611">
    <property type="entry name" value="Leu-rich_rpt"/>
</dbReference>
<protein>
    <recommendedName>
        <fullName evidence="4">LRRCT domain-containing protein</fullName>
    </recommendedName>
</protein>
<dbReference type="Pfam" id="PF13855">
    <property type="entry name" value="LRR_8"/>
    <property type="match status" value="1"/>
</dbReference>
<dbReference type="PROSITE" id="PS51450">
    <property type="entry name" value="LRR"/>
    <property type="match status" value="1"/>
</dbReference>
<dbReference type="eggNOG" id="KOG0619">
    <property type="taxonomic scope" value="Eukaryota"/>
</dbReference>
<dbReference type="PANTHER" id="PTHR24366">
    <property type="entry name" value="IG(IMMUNOGLOBULIN) AND LRR(LEUCINE RICH REPEAT) DOMAINS"/>
    <property type="match status" value="1"/>
</dbReference>